<dbReference type="PANTHER" id="PTHR47510:SF3">
    <property type="entry name" value="ENDO_EXONUCLEASE_PHOSPHATASE DOMAIN-CONTAINING PROTEIN"/>
    <property type="match status" value="1"/>
</dbReference>
<accession>A0A814ZK91</accession>
<organism evidence="1 3">
    <name type="scientific">Rotaria magnacalcarata</name>
    <dbReference type="NCBI Taxonomy" id="392030"/>
    <lineage>
        <taxon>Eukaryota</taxon>
        <taxon>Metazoa</taxon>
        <taxon>Spiralia</taxon>
        <taxon>Gnathifera</taxon>
        <taxon>Rotifera</taxon>
        <taxon>Eurotatoria</taxon>
        <taxon>Bdelloidea</taxon>
        <taxon>Philodinida</taxon>
        <taxon>Philodinidae</taxon>
        <taxon>Rotaria</taxon>
    </lineage>
</organism>
<reference evidence="1" key="1">
    <citation type="submission" date="2021-02" db="EMBL/GenBank/DDBJ databases">
        <authorList>
            <person name="Nowell W R."/>
        </authorList>
    </citation>
    <scope>NUCLEOTIDE SEQUENCE</scope>
</reference>
<sequence length="201" mass="23346">MILLSKIKSKIISIEDTRPIFLLPCVSKLFEKCFVIHFRKWINEQGILPAEQSGFRPGHNMAVRLVAIINQIGQSLTKSTATAALFVDFRTVFNELGFKGLWFKLINLQCPLYLISWLRHYLRGRKTYIDIKKFLVNVQSLKGRAARQLHRLSSIHNLQLRHPGRGYRIFANKTFDNYWRKSNGYIGEIPINFGQLANVQK</sequence>
<gene>
    <name evidence="2" type="ORF">BYL167_LOCUS20972</name>
    <name evidence="1" type="ORF">CJN711_LOCUS14189</name>
</gene>
<evidence type="ECO:0000313" key="1">
    <source>
        <dbReference type="EMBL" id="CAF1244969.1"/>
    </source>
</evidence>
<name>A0A814ZK91_9BILA</name>
<proteinExistence type="predicted"/>
<protein>
    <recommendedName>
        <fullName evidence="4">Reverse transcriptase domain-containing protein</fullName>
    </recommendedName>
</protein>
<evidence type="ECO:0008006" key="4">
    <source>
        <dbReference type="Google" id="ProtNLM"/>
    </source>
</evidence>
<dbReference type="EMBL" id="CAJOBH010009393">
    <property type="protein sequence ID" value="CAF4139961.1"/>
    <property type="molecule type" value="Genomic_DNA"/>
</dbReference>
<evidence type="ECO:0000313" key="3">
    <source>
        <dbReference type="Proteomes" id="UP000663855"/>
    </source>
</evidence>
<dbReference type="AlphaFoldDB" id="A0A814ZK91"/>
<dbReference type="Proteomes" id="UP000681967">
    <property type="component" value="Unassembled WGS sequence"/>
</dbReference>
<comment type="caution">
    <text evidence="1">The sequence shown here is derived from an EMBL/GenBank/DDBJ whole genome shotgun (WGS) entry which is preliminary data.</text>
</comment>
<dbReference type="Proteomes" id="UP000663855">
    <property type="component" value="Unassembled WGS sequence"/>
</dbReference>
<evidence type="ECO:0000313" key="2">
    <source>
        <dbReference type="EMBL" id="CAF4139961.1"/>
    </source>
</evidence>
<dbReference type="PANTHER" id="PTHR47510">
    <property type="entry name" value="REVERSE TRANSCRIPTASE DOMAIN-CONTAINING PROTEIN"/>
    <property type="match status" value="1"/>
</dbReference>
<dbReference type="EMBL" id="CAJNOV010006351">
    <property type="protein sequence ID" value="CAF1244969.1"/>
    <property type="molecule type" value="Genomic_DNA"/>
</dbReference>